<dbReference type="Proteomes" id="UP000249135">
    <property type="component" value="Unassembled WGS sequence"/>
</dbReference>
<comment type="caution">
    <text evidence="1">The sequence shown here is derived from an EMBL/GenBank/DDBJ whole genome shotgun (WGS) entry which is preliminary data.</text>
</comment>
<sequence length="129" mass="14157">MAPMPRHARPSPPEPPMTRRAERIAAIQSLSAAERRWQPTPADFLQMVQGGEPQPMPTFRALGAAVEWDGRFFVWVLLEDRGGSGGYAELARAAQGDPTYADALRHGWQALHVMLGERLHAPPGRPQGA</sequence>
<accession>A0A2W5QPU1</accession>
<gene>
    <name evidence="1" type="ORF">DI563_05620</name>
</gene>
<name>A0A2W5QPU1_VARPD</name>
<evidence type="ECO:0000313" key="2">
    <source>
        <dbReference type="Proteomes" id="UP000249135"/>
    </source>
</evidence>
<dbReference type="AlphaFoldDB" id="A0A2W5QPU1"/>
<evidence type="ECO:0000313" key="1">
    <source>
        <dbReference type="EMBL" id="PZQ76915.1"/>
    </source>
</evidence>
<organism evidence="1 2">
    <name type="scientific">Variovorax paradoxus</name>
    <dbReference type="NCBI Taxonomy" id="34073"/>
    <lineage>
        <taxon>Bacteria</taxon>
        <taxon>Pseudomonadati</taxon>
        <taxon>Pseudomonadota</taxon>
        <taxon>Betaproteobacteria</taxon>
        <taxon>Burkholderiales</taxon>
        <taxon>Comamonadaceae</taxon>
        <taxon>Variovorax</taxon>
    </lineage>
</organism>
<dbReference type="EMBL" id="QFPP01000036">
    <property type="protein sequence ID" value="PZQ76915.1"/>
    <property type="molecule type" value="Genomic_DNA"/>
</dbReference>
<proteinExistence type="predicted"/>
<reference evidence="1 2" key="1">
    <citation type="submission" date="2017-08" db="EMBL/GenBank/DDBJ databases">
        <title>Infants hospitalized years apart are colonized by the same room-sourced microbial strains.</title>
        <authorList>
            <person name="Brooks B."/>
            <person name="Olm M.R."/>
            <person name="Firek B.A."/>
            <person name="Baker R."/>
            <person name="Thomas B.C."/>
            <person name="Morowitz M.J."/>
            <person name="Banfield J.F."/>
        </authorList>
    </citation>
    <scope>NUCLEOTIDE SEQUENCE [LARGE SCALE GENOMIC DNA]</scope>
    <source>
        <strain evidence="1">S2_005_003_R2_41</strain>
    </source>
</reference>
<protein>
    <submittedName>
        <fullName evidence="1">Uncharacterized protein</fullName>
    </submittedName>
</protein>